<reference evidence="2 3" key="1">
    <citation type="journal article" date="2016" name="Nat. Commun.">
        <title>Thousands of microbial genomes shed light on interconnected biogeochemical processes in an aquifer system.</title>
        <authorList>
            <person name="Anantharaman K."/>
            <person name="Brown C.T."/>
            <person name="Hug L.A."/>
            <person name="Sharon I."/>
            <person name="Castelle C.J."/>
            <person name="Probst A.J."/>
            <person name="Thomas B.C."/>
            <person name="Singh A."/>
            <person name="Wilkins M.J."/>
            <person name="Karaoz U."/>
            <person name="Brodie E.L."/>
            <person name="Williams K.H."/>
            <person name="Hubbard S.S."/>
            <person name="Banfield J.F."/>
        </authorList>
    </citation>
    <scope>NUCLEOTIDE SEQUENCE [LARGE SCALE GENOMIC DNA]</scope>
</reference>
<accession>A0A1F5QCM1</accession>
<keyword evidence="1" id="KW-0812">Transmembrane</keyword>
<sequence>MPLFLPDITKLWDKVYLFGPNPFTLSRSDQMFFYIAIGFVFLGLVAKILVWRAEDGSPKKFLFSRVFHLFFTVGLLLLLWYGARVERIPMIYTHFTVLILLVIWLVWLVFIFRYFLRQYRPQQRVFEEEKLKRKYLVR</sequence>
<evidence type="ECO:0000256" key="1">
    <source>
        <dbReference type="SAM" id="Phobius"/>
    </source>
</evidence>
<gene>
    <name evidence="2" type="ORF">A3J05_03380</name>
</gene>
<dbReference type="AlphaFoldDB" id="A0A1F5QCM1"/>
<feature type="transmembrane region" description="Helical" evidence="1">
    <location>
        <begin position="95"/>
        <end position="116"/>
    </location>
</feature>
<feature type="transmembrane region" description="Helical" evidence="1">
    <location>
        <begin position="31"/>
        <end position="50"/>
    </location>
</feature>
<organism evidence="2 3">
    <name type="scientific">Candidatus Doudnabacteria bacterium RIFCSPLOWO2_02_FULL_48_13</name>
    <dbReference type="NCBI Taxonomy" id="1817845"/>
    <lineage>
        <taxon>Bacteria</taxon>
        <taxon>Candidatus Doudnaibacteriota</taxon>
    </lineage>
</organism>
<protein>
    <submittedName>
        <fullName evidence="2">Uncharacterized protein</fullName>
    </submittedName>
</protein>
<feature type="transmembrane region" description="Helical" evidence="1">
    <location>
        <begin position="62"/>
        <end position="83"/>
    </location>
</feature>
<dbReference type="EMBL" id="MFFF01000007">
    <property type="protein sequence ID" value="OGE99934.1"/>
    <property type="molecule type" value="Genomic_DNA"/>
</dbReference>
<keyword evidence="1" id="KW-0472">Membrane</keyword>
<proteinExistence type="predicted"/>
<evidence type="ECO:0000313" key="2">
    <source>
        <dbReference type="EMBL" id="OGE99934.1"/>
    </source>
</evidence>
<keyword evidence="1" id="KW-1133">Transmembrane helix</keyword>
<name>A0A1F5QCM1_9BACT</name>
<comment type="caution">
    <text evidence="2">The sequence shown here is derived from an EMBL/GenBank/DDBJ whole genome shotgun (WGS) entry which is preliminary data.</text>
</comment>
<evidence type="ECO:0000313" key="3">
    <source>
        <dbReference type="Proteomes" id="UP000177235"/>
    </source>
</evidence>
<dbReference type="Proteomes" id="UP000177235">
    <property type="component" value="Unassembled WGS sequence"/>
</dbReference>